<dbReference type="Gene3D" id="2.102.10.10">
    <property type="entry name" value="Rieske [2Fe-2S] iron-sulphur domain"/>
    <property type="match status" value="1"/>
</dbReference>
<sequence length="366" mass="42163">MSKPIHLPKDFCKSAKEAYTLPADCYIDPNVFSHEIETIFTKDWICVAHASEVNTPNQYITREILNESVLIIRGRDNILRAFYNVCPHRAHRIVEGDGSARSLTCPYHAWAFNQDGTFASARNCNNVHNFNKHDACLTPIQCEEYAGFIFINLDSKCTKTVQDQLPGLKESFEQALPNAANYKRVARFTTRTPANWKNIVDNYMECYHCAPAHPGFANSVQVDKYWHKIFKNWSLQWGVAIPSDKSFQFEGESSFSGFWLWPCTMWNVNPVGMLNVIFEFPIDSETTLQNYDIFLPNEDLTQQQKDLIEWYRTVFRPEDLRLVESVQKGLHSRGYKGQGRIMADYNDSGISEHGIAFFHNLVAARY</sequence>
<dbReference type="PROSITE" id="PS51296">
    <property type="entry name" value="RIESKE"/>
    <property type="match status" value="1"/>
</dbReference>
<dbReference type="SUPFAM" id="SSF55961">
    <property type="entry name" value="Bet v1-like"/>
    <property type="match status" value="1"/>
</dbReference>
<keyword evidence="6" id="KW-0411">Iron-sulfur</keyword>
<dbReference type="CDD" id="cd03469">
    <property type="entry name" value="Rieske_RO_Alpha_N"/>
    <property type="match status" value="1"/>
</dbReference>
<evidence type="ECO:0000313" key="8">
    <source>
        <dbReference type="EMBL" id="RDU72389.1"/>
    </source>
</evidence>
<evidence type="ECO:0000313" key="9">
    <source>
        <dbReference type="Proteomes" id="UP000256424"/>
    </source>
</evidence>
<dbReference type="OrthoDB" id="9800167at2"/>
<dbReference type="Gene3D" id="3.90.380.10">
    <property type="entry name" value="Naphthalene 1,2-dioxygenase Alpha Subunit, Chain A, domain 1"/>
    <property type="match status" value="2"/>
</dbReference>
<evidence type="ECO:0000256" key="6">
    <source>
        <dbReference type="ARBA" id="ARBA00023014"/>
    </source>
</evidence>
<keyword evidence="3" id="KW-0479">Metal-binding</keyword>
<evidence type="ECO:0000256" key="1">
    <source>
        <dbReference type="ARBA" id="ARBA00001962"/>
    </source>
</evidence>
<gene>
    <name evidence="8" type="ORF">CQA66_04825</name>
</gene>
<dbReference type="InterPro" id="IPR015879">
    <property type="entry name" value="Ring_hydroxy_dOase_asu_C_dom"/>
</dbReference>
<evidence type="ECO:0000256" key="5">
    <source>
        <dbReference type="ARBA" id="ARBA00023004"/>
    </source>
</evidence>
<comment type="caution">
    <text evidence="8">The sequence shown here is derived from an EMBL/GenBank/DDBJ whole genome shotgun (WGS) entry which is preliminary data.</text>
</comment>
<proteinExistence type="predicted"/>
<dbReference type="GO" id="GO:0051537">
    <property type="term" value="F:2 iron, 2 sulfur cluster binding"/>
    <property type="evidence" value="ECO:0007669"/>
    <property type="project" value="UniProtKB-KW"/>
</dbReference>
<dbReference type="CDD" id="cd08886">
    <property type="entry name" value="RHO_alpha_C_2"/>
    <property type="match status" value="1"/>
</dbReference>
<keyword evidence="9" id="KW-1185">Reference proteome</keyword>
<dbReference type="Pfam" id="PF00355">
    <property type="entry name" value="Rieske"/>
    <property type="match status" value="1"/>
</dbReference>
<dbReference type="Proteomes" id="UP000256424">
    <property type="component" value="Unassembled WGS sequence"/>
</dbReference>
<dbReference type="AlphaFoldDB" id="A0A3D8J4H9"/>
<feature type="domain" description="Rieske" evidence="7">
    <location>
        <begin position="44"/>
        <end position="151"/>
    </location>
</feature>
<dbReference type="GO" id="GO:0005506">
    <property type="term" value="F:iron ion binding"/>
    <property type="evidence" value="ECO:0007669"/>
    <property type="project" value="InterPro"/>
</dbReference>
<dbReference type="PRINTS" id="PR00090">
    <property type="entry name" value="RNGDIOXGNASE"/>
</dbReference>
<name>A0A3D8J4H9_9HELI</name>
<evidence type="ECO:0000256" key="2">
    <source>
        <dbReference type="ARBA" id="ARBA00022714"/>
    </source>
</evidence>
<dbReference type="RefSeq" id="WP_104762832.1">
    <property type="nucleotide sequence ID" value="NZ_FZPM01000009.1"/>
</dbReference>
<dbReference type="SUPFAM" id="SSF50022">
    <property type="entry name" value="ISP domain"/>
    <property type="match status" value="1"/>
</dbReference>
<organism evidence="8 9">
    <name type="scientific">Helicobacter aurati</name>
    <dbReference type="NCBI Taxonomy" id="137778"/>
    <lineage>
        <taxon>Bacteria</taxon>
        <taxon>Pseudomonadati</taxon>
        <taxon>Campylobacterota</taxon>
        <taxon>Epsilonproteobacteria</taxon>
        <taxon>Campylobacterales</taxon>
        <taxon>Helicobacteraceae</taxon>
        <taxon>Helicobacter</taxon>
    </lineage>
</organism>
<dbReference type="Pfam" id="PF00848">
    <property type="entry name" value="Ring_hydroxyl_A"/>
    <property type="match status" value="1"/>
</dbReference>
<dbReference type="EMBL" id="NXLW01000007">
    <property type="protein sequence ID" value="RDU72389.1"/>
    <property type="molecule type" value="Genomic_DNA"/>
</dbReference>
<reference evidence="8 9" key="1">
    <citation type="submission" date="2018-04" db="EMBL/GenBank/DDBJ databases">
        <title>Novel Campyloabacter and Helicobacter Species and Strains.</title>
        <authorList>
            <person name="Mannion A.J."/>
            <person name="Shen Z."/>
            <person name="Fox J.G."/>
        </authorList>
    </citation>
    <scope>NUCLEOTIDE SEQUENCE [LARGE SCALE GENOMIC DNA]</scope>
    <source>
        <strain evidence="8 9">MIT 97-5075</strain>
    </source>
</reference>
<comment type="cofactor">
    <cofactor evidence="1">
        <name>Fe cation</name>
        <dbReference type="ChEBI" id="CHEBI:24875"/>
    </cofactor>
</comment>
<accession>A0A3D8J4H9</accession>
<keyword evidence="2" id="KW-0001">2Fe-2S</keyword>
<dbReference type="PANTHER" id="PTHR43756:SF5">
    <property type="entry name" value="CHOLINE MONOOXYGENASE, CHLOROPLASTIC"/>
    <property type="match status" value="1"/>
</dbReference>
<dbReference type="PANTHER" id="PTHR43756">
    <property type="entry name" value="CHOLINE MONOOXYGENASE, CHLOROPLASTIC"/>
    <property type="match status" value="1"/>
</dbReference>
<evidence type="ECO:0000259" key="7">
    <source>
        <dbReference type="PROSITE" id="PS51296"/>
    </source>
</evidence>
<evidence type="ECO:0000256" key="4">
    <source>
        <dbReference type="ARBA" id="ARBA00023002"/>
    </source>
</evidence>
<protein>
    <submittedName>
        <fullName evidence="8">Ring-hydroxylating oxygenase subunit alpha</fullName>
    </submittedName>
</protein>
<dbReference type="InterPro" id="IPR036922">
    <property type="entry name" value="Rieske_2Fe-2S_sf"/>
</dbReference>
<dbReference type="InterPro" id="IPR017941">
    <property type="entry name" value="Rieske_2Fe-2S"/>
</dbReference>
<keyword evidence="5" id="KW-0408">Iron</keyword>
<dbReference type="InterPro" id="IPR001663">
    <property type="entry name" value="Rng_hydr_dOase-A"/>
</dbReference>
<dbReference type="GO" id="GO:0016491">
    <property type="term" value="F:oxidoreductase activity"/>
    <property type="evidence" value="ECO:0007669"/>
    <property type="project" value="UniProtKB-KW"/>
</dbReference>
<keyword evidence="4" id="KW-0560">Oxidoreductase</keyword>
<evidence type="ECO:0000256" key="3">
    <source>
        <dbReference type="ARBA" id="ARBA00022723"/>
    </source>
</evidence>